<comment type="caution">
    <text evidence="3">The sequence shown here is derived from an EMBL/GenBank/DDBJ whole genome shotgun (WGS) entry which is preliminary data.</text>
</comment>
<name>A0A327QB06_9BACT</name>
<dbReference type="AlphaFoldDB" id="A0A327QB06"/>
<feature type="domain" description="Integrase catalytic" evidence="2">
    <location>
        <begin position="2"/>
        <end position="27"/>
    </location>
</feature>
<evidence type="ECO:0000256" key="1">
    <source>
        <dbReference type="SAM" id="MobiDB-lite"/>
    </source>
</evidence>
<sequence length="62" mass="6710">SAAAHIESIITIYNEQRPHSSCNYLTPAQAHHQHGKMAMRWQQKGASPTGDQGQLSTNPGGL</sequence>
<accession>A0A327QB06</accession>
<protein>
    <submittedName>
        <fullName evidence="3">Integrase-like protein</fullName>
    </submittedName>
</protein>
<keyword evidence="4" id="KW-1185">Reference proteome</keyword>
<dbReference type="RefSeq" id="WP_148707370.1">
    <property type="nucleotide sequence ID" value="NZ_QLLL01000007.1"/>
</dbReference>
<evidence type="ECO:0000259" key="2">
    <source>
        <dbReference type="Pfam" id="PF13683"/>
    </source>
</evidence>
<reference evidence="3 4" key="1">
    <citation type="submission" date="2018-06" db="EMBL/GenBank/DDBJ databases">
        <title>Genomic Encyclopedia of Archaeal and Bacterial Type Strains, Phase II (KMG-II): from individual species to whole genera.</title>
        <authorList>
            <person name="Goeker M."/>
        </authorList>
    </citation>
    <scope>NUCLEOTIDE SEQUENCE [LARGE SCALE GENOMIC DNA]</scope>
    <source>
        <strain evidence="3 4">DSM 23857</strain>
    </source>
</reference>
<feature type="compositionally biased region" description="Polar residues" evidence="1">
    <location>
        <begin position="44"/>
        <end position="62"/>
    </location>
</feature>
<gene>
    <name evidence="3" type="ORF">LX64_03686</name>
</gene>
<evidence type="ECO:0000313" key="4">
    <source>
        <dbReference type="Proteomes" id="UP000249547"/>
    </source>
</evidence>
<dbReference type="InterPro" id="IPR001584">
    <property type="entry name" value="Integrase_cat-core"/>
</dbReference>
<proteinExistence type="predicted"/>
<dbReference type="Proteomes" id="UP000249547">
    <property type="component" value="Unassembled WGS sequence"/>
</dbReference>
<organism evidence="3 4">
    <name type="scientific">Chitinophaga skermanii</name>
    <dbReference type="NCBI Taxonomy" id="331697"/>
    <lineage>
        <taxon>Bacteria</taxon>
        <taxon>Pseudomonadati</taxon>
        <taxon>Bacteroidota</taxon>
        <taxon>Chitinophagia</taxon>
        <taxon>Chitinophagales</taxon>
        <taxon>Chitinophagaceae</taxon>
        <taxon>Chitinophaga</taxon>
    </lineage>
</organism>
<dbReference type="Pfam" id="PF13683">
    <property type="entry name" value="rve_3"/>
    <property type="match status" value="1"/>
</dbReference>
<evidence type="ECO:0000313" key="3">
    <source>
        <dbReference type="EMBL" id="RAJ01471.1"/>
    </source>
</evidence>
<dbReference type="EMBL" id="QLLL01000007">
    <property type="protein sequence ID" value="RAJ01471.1"/>
    <property type="molecule type" value="Genomic_DNA"/>
</dbReference>
<feature type="non-terminal residue" evidence="3">
    <location>
        <position position="1"/>
    </location>
</feature>
<dbReference type="GO" id="GO:0015074">
    <property type="term" value="P:DNA integration"/>
    <property type="evidence" value="ECO:0007669"/>
    <property type="project" value="InterPro"/>
</dbReference>
<feature type="region of interest" description="Disordered" evidence="1">
    <location>
        <begin position="34"/>
        <end position="62"/>
    </location>
</feature>
<dbReference type="OrthoDB" id="680265at2"/>